<dbReference type="PANTHER" id="PTHR47541">
    <property type="entry name" value="TETRATRICOPEPTIDE REPEAT (TPR)-LIKE SUPERFAMILY PROTEIN"/>
    <property type="match status" value="1"/>
</dbReference>
<dbReference type="Proteomes" id="UP000595140">
    <property type="component" value="Unassembled WGS sequence"/>
</dbReference>
<organism evidence="2 3">
    <name type="scientific">Cuscuta campestris</name>
    <dbReference type="NCBI Taxonomy" id="132261"/>
    <lineage>
        <taxon>Eukaryota</taxon>
        <taxon>Viridiplantae</taxon>
        <taxon>Streptophyta</taxon>
        <taxon>Embryophyta</taxon>
        <taxon>Tracheophyta</taxon>
        <taxon>Spermatophyta</taxon>
        <taxon>Magnoliopsida</taxon>
        <taxon>eudicotyledons</taxon>
        <taxon>Gunneridae</taxon>
        <taxon>Pentapetalae</taxon>
        <taxon>asterids</taxon>
        <taxon>lamiids</taxon>
        <taxon>Solanales</taxon>
        <taxon>Convolvulaceae</taxon>
        <taxon>Cuscuteae</taxon>
        <taxon>Cuscuta</taxon>
        <taxon>Cuscuta subgen. Grammica</taxon>
        <taxon>Cuscuta sect. Cleistogrammica</taxon>
    </lineage>
</organism>
<proteinExistence type="predicted"/>
<dbReference type="EMBL" id="OOIL02006568">
    <property type="protein sequence ID" value="VFQ98245.1"/>
    <property type="molecule type" value="Genomic_DNA"/>
</dbReference>
<keyword evidence="1" id="KW-1133">Transmembrane helix</keyword>
<dbReference type="InterPro" id="IPR011990">
    <property type="entry name" value="TPR-like_helical_dom_sf"/>
</dbReference>
<reference evidence="2 3" key="1">
    <citation type="submission" date="2018-04" db="EMBL/GenBank/DDBJ databases">
        <authorList>
            <person name="Vogel A."/>
        </authorList>
    </citation>
    <scope>NUCLEOTIDE SEQUENCE [LARGE SCALE GENOMIC DNA]</scope>
</reference>
<keyword evidence="3" id="KW-1185">Reference proteome</keyword>
<feature type="transmembrane region" description="Helical" evidence="1">
    <location>
        <begin position="43"/>
        <end position="67"/>
    </location>
</feature>
<dbReference type="PANTHER" id="PTHR47541:SF1">
    <property type="entry name" value="TETRATRICOPEPTIDE REPEAT (TPR)-LIKE SUPERFAMILY PROTEIN"/>
    <property type="match status" value="1"/>
</dbReference>
<name>A0A484NA31_9ASTE</name>
<dbReference type="OrthoDB" id="2942533at2759"/>
<keyword evidence="1" id="KW-0472">Membrane</keyword>
<evidence type="ECO:0000313" key="2">
    <source>
        <dbReference type="EMBL" id="VFQ98245.1"/>
    </source>
</evidence>
<dbReference type="SUPFAM" id="SSF48452">
    <property type="entry name" value="TPR-like"/>
    <property type="match status" value="1"/>
</dbReference>
<keyword evidence="1" id="KW-0812">Transmembrane</keyword>
<evidence type="ECO:0000256" key="1">
    <source>
        <dbReference type="SAM" id="Phobius"/>
    </source>
</evidence>
<protein>
    <submittedName>
        <fullName evidence="2">Uncharacterized protein</fullName>
    </submittedName>
</protein>
<dbReference type="Gene3D" id="1.25.40.10">
    <property type="entry name" value="Tetratricopeptide repeat domain"/>
    <property type="match status" value="1"/>
</dbReference>
<sequence>MYREGKYEEALEFYTDALSLAKTKPQKIALHSNRAACFLKLLLFNKVIACFTPSTYTRIWLIIFYFWDVSN</sequence>
<gene>
    <name evidence="2" type="ORF">CCAM_LOCUS40021</name>
</gene>
<accession>A0A484NA31</accession>
<evidence type="ECO:0000313" key="3">
    <source>
        <dbReference type="Proteomes" id="UP000595140"/>
    </source>
</evidence>
<dbReference type="AlphaFoldDB" id="A0A484NA31"/>